<evidence type="ECO:0000313" key="2">
    <source>
        <dbReference type="Proteomes" id="UP000054549"/>
    </source>
</evidence>
<name>A0A0C2WHE6_AMAMK</name>
<dbReference type="HOGENOM" id="CLU_158360_0_0_1"/>
<dbReference type="AlphaFoldDB" id="A0A0C2WHE6"/>
<accession>A0A0C2WHE6</accession>
<gene>
    <name evidence="1" type="ORF">M378DRAFT_1042157</name>
</gene>
<dbReference type="Proteomes" id="UP000054549">
    <property type="component" value="Unassembled WGS sequence"/>
</dbReference>
<dbReference type="OrthoDB" id="3031004at2759"/>
<protein>
    <submittedName>
        <fullName evidence="1">Uncharacterized protein</fullName>
    </submittedName>
</protein>
<organism evidence="1 2">
    <name type="scientific">Amanita muscaria (strain Koide BX008)</name>
    <dbReference type="NCBI Taxonomy" id="946122"/>
    <lineage>
        <taxon>Eukaryota</taxon>
        <taxon>Fungi</taxon>
        <taxon>Dikarya</taxon>
        <taxon>Basidiomycota</taxon>
        <taxon>Agaricomycotina</taxon>
        <taxon>Agaricomycetes</taxon>
        <taxon>Agaricomycetidae</taxon>
        <taxon>Agaricales</taxon>
        <taxon>Pluteineae</taxon>
        <taxon>Amanitaceae</taxon>
        <taxon>Amanita</taxon>
    </lineage>
</organism>
<dbReference type="EMBL" id="KN818507">
    <property type="protein sequence ID" value="KIL55513.1"/>
    <property type="molecule type" value="Genomic_DNA"/>
</dbReference>
<evidence type="ECO:0000313" key="1">
    <source>
        <dbReference type="EMBL" id="KIL55513.1"/>
    </source>
</evidence>
<dbReference type="InParanoid" id="A0A0C2WHE6"/>
<sequence>MQEFEGLFLAPYIIAGVTSHLEMTAGLPNQLQVVAYPRGALALATVAAERGLQAWLSGVNTFGEDMSNKKEEEFSESNWGVATKAVIPAIERLSEKKWKKILSAATEATLVVQTTPRLTKMATYAPDDARALAYEPDSD</sequence>
<proteinExistence type="predicted"/>
<keyword evidence="2" id="KW-1185">Reference proteome</keyword>
<reference evidence="1 2" key="1">
    <citation type="submission" date="2014-04" db="EMBL/GenBank/DDBJ databases">
        <title>Evolutionary Origins and Diversification of the Mycorrhizal Mutualists.</title>
        <authorList>
            <consortium name="DOE Joint Genome Institute"/>
            <consortium name="Mycorrhizal Genomics Consortium"/>
            <person name="Kohler A."/>
            <person name="Kuo A."/>
            <person name="Nagy L.G."/>
            <person name="Floudas D."/>
            <person name="Copeland A."/>
            <person name="Barry K.W."/>
            <person name="Cichocki N."/>
            <person name="Veneault-Fourrey C."/>
            <person name="LaButti K."/>
            <person name="Lindquist E.A."/>
            <person name="Lipzen A."/>
            <person name="Lundell T."/>
            <person name="Morin E."/>
            <person name="Murat C."/>
            <person name="Riley R."/>
            <person name="Ohm R."/>
            <person name="Sun H."/>
            <person name="Tunlid A."/>
            <person name="Henrissat B."/>
            <person name="Grigoriev I.V."/>
            <person name="Hibbett D.S."/>
            <person name="Martin F."/>
        </authorList>
    </citation>
    <scope>NUCLEOTIDE SEQUENCE [LARGE SCALE GENOMIC DNA]</scope>
    <source>
        <strain evidence="1 2">Koide BX008</strain>
    </source>
</reference>